<dbReference type="RefSeq" id="WP_306997922.1">
    <property type="nucleotide sequence ID" value="NZ_JAUSUT010000001.1"/>
</dbReference>
<dbReference type="SUPFAM" id="SSF54593">
    <property type="entry name" value="Glyoxalase/Bleomycin resistance protein/Dihydroxybiphenyl dioxygenase"/>
    <property type="match status" value="1"/>
</dbReference>
<dbReference type="InterPro" id="IPR041581">
    <property type="entry name" value="Glyoxalase_6"/>
</dbReference>
<dbReference type="Pfam" id="PF18029">
    <property type="entry name" value="Glyoxalase_6"/>
    <property type="match status" value="1"/>
</dbReference>
<dbReference type="PANTHER" id="PTHR35908">
    <property type="entry name" value="HYPOTHETICAL FUSION PROTEIN"/>
    <property type="match status" value="1"/>
</dbReference>
<dbReference type="PANTHER" id="PTHR35908:SF1">
    <property type="entry name" value="CONSERVED PROTEIN"/>
    <property type="match status" value="1"/>
</dbReference>
<dbReference type="EMBL" id="JAUSUT010000001">
    <property type="protein sequence ID" value="MDQ0382599.1"/>
    <property type="molecule type" value="Genomic_DNA"/>
</dbReference>
<keyword evidence="3" id="KW-1185">Reference proteome</keyword>
<comment type="caution">
    <text evidence="2">The sequence shown here is derived from an EMBL/GenBank/DDBJ whole genome shotgun (WGS) entry which is preliminary data.</text>
</comment>
<dbReference type="PROSITE" id="PS51819">
    <property type="entry name" value="VOC"/>
    <property type="match status" value="1"/>
</dbReference>
<evidence type="ECO:0000313" key="3">
    <source>
        <dbReference type="Proteomes" id="UP001229651"/>
    </source>
</evidence>
<accession>A0ABU0F5J1</accession>
<proteinExistence type="predicted"/>
<gene>
    <name evidence="2" type="ORF">FB470_006593</name>
</gene>
<name>A0ABU0F5J1_9PSEU</name>
<protein>
    <recommendedName>
        <fullName evidence="1">VOC domain-containing protein</fullName>
    </recommendedName>
</protein>
<evidence type="ECO:0000259" key="1">
    <source>
        <dbReference type="PROSITE" id="PS51819"/>
    </source>
</evidence>
<reference evidence="2 3" key="1">
    <citation type="submission" date="2023-07" db="EMBL/GenBank/DDBJ databases">
        <title>Sequencing the genomes of 1000 actinobacteria strains.</title>
        <authorList>
            <person name="Klenk H.-P."/>
        </authorList>
    </citation>
    <scope>NUCLEOTIDE SEQUENCE [LARGE SCALE GENOMIC DNA]</scope>
    <source>
        <strain evidence="2 3">DSM 45805</strain>
    </source>
</reference>
<dbReference type="Gene3D" id="3.10.180.10">
    <property type="entry name" value="2,3-Dihydroxybiphenyl 1,2-Dioxygenase, domain 1"/>
    <property type="match status" value="1"/>
</dbReference>
<dbReference type="InterPro" id="IPR037523">
    <property type="entry name" value="VOC_core"/>
</dbReference>
<dbReference type="InterPro" id="IPR029068">
    <property type="entry name" value="Glyas_Bleomycin-R_OHBP_Dase"/>
</dbReference>
<evidence type="ECO:0000313" key="2">
    <source>
        <dbReference type="EMBL" id="MDQ0382599.1"/>
    </source>
</evidence>
<feature type="domain" description="VOC" evidence="1">
    <location>
        <begin position="5"/>
        <end position="118"/>
    </location>
</feature>
<organism evidence="2 3">
    <name type="scientific">Amycolatopsis thermophila</name>
    <dbReference type="NCBI Taxonomy" id="206084"/>
    <lineage>
        <taxon>Bacteria</taxon>
        <taxon>Bacillati</taxon>
        <taxon>Actinomycetota</taxon>
        <taxon>Actinomycetes</taxon>
        <taxon>Pseudonocardiales</taxon>
        <taxon>Pseudonocardiaceae</taxon>
        <taxon>Amycolatopsis</taxon>
    </lineage>
</organism>
<sequence>MSVPRIAAINLDCADPVALARFWAAMLDGEMAIETPGFCAVKTGTMYLGAVRVDDHRPPTWPSNERPQQLHLDLAVEDLDAAEREAIRLGATAETSQPGRERFRVLRDPAGHPFCLRA</sequence>
<dbReference type="CDD" id="cd06587">
    <property type="entry name" value="VOC"/>
    <property type="match status" value="1"/>
</dbReference>
<dbReference type="Proteomes" id="UP001229651">
    <property type="component" value="Unassembled WGS sequence"/>
</dbReference>